<proteinExistence type="predicted"/>
<keyword evidence="1" id="KW-0732">Signal</keyword>
<evidence type="ECO:0000313" key="2">
    <source>
        <dbReference type="EMBL" id="ACL72729.1"/>
    </source>
</evidence>
<dbReference type="HOGENOM" id="CLU_2304770_0_0_6"/>
<name>B8GS25_THISH</name>
<feature type="signal peptide" evidence="1">
    <location>
        <begin position="1"/>
        <end position="21"/>
    </location>
</feature>
<keyword evidence="3" id="KW-1185">Reference proteome</keyword>
<dbReference type="Proteomes" id="UP000002383">
    <property type="component" value="Chromosome"/>
</dbReference>
<feature type="chain" id="PRO_5002873269" description="Lipoprotein" evidence="1">
    <location>
        <begin position="22"/>
        <end position="100"/>
    </location>
</feature>
<accession>B8GS25</accession>
<evidence type="ECO:0000313" key="3">
    <source>
        <dbReference type="Proteomes" id="UP000002383"/>
    </source>
</evidence>
<reference evidence="2 3" key="1">
    <citation type="journal article" date="2011" name="Stand. Genomic Sci.">
        <title>Complete genome sequence of 'Thioalkalivibrio sulfidophilus' HL-EbGr7.</title>
        <authorList>
            <person name="Muyzer G."/>
            <person name="Sorokin D.Y."/>
            <person name="Mavromatis K."/>
            <person name="Lapidus A."/>
            <person name="Clum A."/>
            <person name="Ivanova N."/>
            <person name="Pati A."/>
            <person name="d'Haeseleer P."/>
            <person name="Woyke T."/>
            <person name="Kyrpides N.C."/>
        </authorList>
    </citation>
    <scope>NUCLEOTIDE SEQUENCE [LARGE SCALE GENOMIC DNA]</scope>
    <source>
        <strain evidence="2 3">HL-EbGR7</strain>
    </source>
</reference>
<dbReference type="STRING" id="396588.Tgr7_1646"/>
<dbReference type="AlphaFoldDB" id="B8GS25"/>
<dbReference type="EMBL" id="CP001339">
    <property type="protein sequence ID" value="ACL72729.1"/>
    <property type="molecule type" value="Genomic_DNA"/>
</dbReference>
<protein>
    <recommendedName>
        <fullName evidence="4">Lipoprotein</fullName>
    </recommendedName>
</protein>
<gene>
    <name evidence="2" type="ordered locus">Tgr7_1646</name>
</gene>
<evidence type="ECO:0000256" key="1">
    <source>
        <dbReference type="SAM" id="SignalP"/>
    </source>
</evidence>
<dbReference type="PROSITE" id="PS51257">
    <property type="entry name" value="PROKAR_LIPOPROTEIN"/>
    <property type="match status" value="1"/>
</dbReference>
<organism evidence="2 3">
    <name type="scientific">Thioalkalivibrio sulfidiphilus (strain HL-EbGR7)</name>
    <dbReference type="NCBI Taxonomy" id="396588"/>
    <lineage>
        <taxon>Bacteria</taxon>
        <taxon>Pseudomonadati</taxon>
        <taxon>Pseudomonadota</taxon>
        <taxon>Gammaproteobacteria</taxon>
        <taxon>Chromatiales</taxon>
        <taxon>Ectothiorhodospiraceae</taxon>
        <taxon>Thioalkalivibrio</taxon>
    </lineage>
</organism>
<dbReference type="KEGG" id="tgr:Tgr7_1646"/>
<sequence length="100" mass="10515" precursor="true">MTLPRRSAAIGSLLALAGCAAQPPEPPLAPPIVTLVACAAPAAMTEPEAAPERPAGDYTQRDVALYVQALHRWGGRGWQRLAAVRDDAARCRAGVDDNDE</sequence>
<dbReference type="RefSeq" id="WP_012638212.1">
    <property type="nucleotide sequence ID" value="NC_011901.1"/>
</dbReference>
<evidence type="ECO:0008006" key="4">
    <source>
        <dbReference type="Google" id="ProtNLM"/>
    </source>
</evidence>